<dbReference type="EMBL" id="KZ293499">
    <property type="protein sequence ID" value="PBK59663.1"/>
    <property type="molecule type" value="Genomic_DNA"/>
</dbReference>
<dbReference type="Proteomes" id="UP000218334">
    <property type="component" value="Unassembled WGS sequence"/>
</dbReference>
<sequence>MQSDSNTSVETGAESDLIGVFTSDAIVVQEFFKARVPVWVLKKLEQLPFTRIDSLDHPIDPRYHLNFDAPRLKLRSVFTGSATQVAKYHAIQAFTRSHLKLPDPFSLLPGEAHENPPLPESLTSRRYQPYTAAPRQEKQHGNSGAASLTVPAHALLPVPVPVWRTAVETTSADKSRCHPEARIGEANGYIFPRPDIFVNTQSDTKMHAIMQAWLRLRPSLLAHVSCTAYSAQPLPHQAWRTVLNIDWLTKKRHEHPSNLPTKSWKRQDQVVDFLAGCNGEMKISTDFNLSGPVFWNGEDYSTLSDNDRREVLWELAELNFRFEMVALDA</sequence>
<organism evidence="1 2">
    <name type="scientific">Armillaria solidipes</name>
    <dbReference type="NCBI Taxonomy" id="1076256"/>
    <lineage>
        <taxon>Eukaryota</taxon>
        <taxon>Fungi</taxon>
        <taxon>Dikarya</taxon>
        <taxon>Basidiomycota</taxon>
        <taxon>Agaricomycotina</taxon>
        <taxon>Agaricomycetes</taxon>
        <taxon>Agaricomycetidae</taxon>
        <taxon>Agaricales</taxon>
        <taxon>Marasmiineae</taxon>
        <taxon>Physalacriaceae</taxon>
        <taxon>Armillaria</taxon>
    </lineage>
</organism>
<accession>A0A2H3B737</accession>
<proteinExistence type="predicted"/>
<name>A0A2H3B737_9AGAR</name>
<keyword evidence="2" id="KW-1185">Reference proteome</keyword>
<gene>
    <name evidence="1" type="ORF">ARMSODRAFT_982861</name>
</gene>
<evidence type="ECO:0000313" key="1">
    <source>
        <dbReference type="EMBL" id="PBK59663.1"/>
    </source>
</evidence>
<reference evidence="2" key="1">
    <citation type="journal article" date="2017" name="Nat. Ecol. Evol.">
        <title>Genome expansion and lineage-specific genetic innovations in the forest pathogenic fungi Armillaria.</title>
        <authorList>
            <person name="Sipos G."/>
            <person name="Prasanna A.N."/>
            <person name="Walter M.C."/>
            <person name="O'Connor E."/>
            <person name="Balint B."/>
            <person name="Krizsan K."/>
            <person name="Kiss B."/>
            <person name="Hess J."/>
            <person name="Varga T."/>
            <person name="Slot J."/>
            <person name="Riley R."/>
            <person name="Boka B."/>
            <person name="Rigling D."/>
            <person name="Barry K."/>
            <person name="Lee J."/>
            <person name="Mihaltcheva S."/>
            <person name="LaButti K."/>
            <person name="Lipzen A."/>
            <person name="Waldron R."/>
            <person name="Moloney N.M."/>
            <person name="Sperisen C."/>
            <person name="Kredics L."/>
            <person name="Vagvoelgyi C."/>
            <person name="Patrignani A."/>
            <person name="Fitzpatrick D."/>
            <person name="Nagy I."/>
            <person name="Doyle S."/>
            <person name="Anderson J.B."/>
            <person name="Grigoriev I.V."/>
            <person name="Gueldener U."/>
            <person name="Muensterkoetter M."/>
            <person name="Nagy L.G."/>
        </authorList>
    </citation>
    <scope>NUCLEOTIDE SEQUENCE [LARGE SCALE GENOMIC DNA]</scope>
    <source>
        <strain evidence="2">28-4</strain>
    </source>
</reference>
<protein>
    <submittedName>
        <fullName evidence="1">Uncharacterized protein</fullName>
    </submittedName>
</protein>
<evidence type="ECO:0000313" key="2">
    <source>
        <dbReference type="Proteomes" id="UP000218334"/>
    </source>
</evidence>
<dbReference type="AlphaFoldDB" id="A0A2H3B737"/>